<evidence type="ECO:0000313" key="2">
    <source>
        <dbReference type="EMBL" id="MEN7538001.1"/>
    </source>
</evidence>
<protein>
    <submittedName>
        <fullName evidence="2">Lasso peptide biosynthesis B2 protein</fullName>
    </submittedName>
</protein>
<sequence>MSARRVFALGFRHFGLLCRALAVVIAFRLALLVTKHRRIAQVIKVHPAPSRPVRSPYTLAWAVKHSARIVPFAHCLTQALSLQYLLGQQGMTSTIRVGVQTAENGNLGAHAWLLHDGVVLIGGSEKDLAAFTKMIDLNPS</sequence>
<dbReference type="NCBIfam" id="NF033537">
    <property type="entry name" value="lasso_biosyn_B2"/>
    <property type="match status" value="1"/>
</dbReference>
<organism evidence="2 3">
    <name type="scientific">Aurantiacibacter flavus</name>
    <dbReference type="NCBI Taxonomy" id="3145232"/>
    <lineage>
        <taxon>Bacteria</taxon>
        <taxon>Pseudomonadati</taxon>
        <taxon>Pseudomonadota</taxon>
        <taxon>Alphaproteobacteria</taxon>
        <taxon>Sphingomonadales</taxon>
        <taxon>Erythrobacteraceae</taxon>
        <taxon>Aurantiacibacter</taxon>
    </lineage>
</organism>
<dbReference type="InterPro" id="IPR053521">
    <property type="entry name" value="McjB-like"/>
</dbReference>
<dbReference type="Proteomes" id="UP001484535">
    <property type="component" value="Unassembled WGS sequence"/>
</dbReference>
<dbReference type="Pfam" id="PF13471">
    <property type="entry name" value="Transglut_core3"/>
    <property type="match status" value="1"/>
</dbReference>
<evidence type="ECO:0000259" key="1">
    <source>
        <dbReference type="Pfam" id="PF13471"/>
    </source>
</evidence>
<dbReference type="RefSeq" id="WP_346785458.1">
    <property type="nucleotide sequence ID" value="NZ_JBDLBR010000004.1"/>
</dbReference>
<proteinExistence type="predicted"/>
<name>A0ABV0CZG7_9SPHN</name>
<comment type="caution">
    <text evidence="2">The sequence shown here is derived from an EMBL/GenBank/DDBJ whole genome shotgun (WGS) entry which is preliminary data.</text>
</comment>
<dbReference type="InterPro" id="IPR032708">
    <property type="entry name" value="McjB_C"/>
</dbReference>
<keyword evidence="3" id="KW-1185">Reference proteome</keyword>
<reference evidence="2 3" key="1">
    <citation type="submission" date="2024-05" db="EMBL/GenBank/DDBJ databases">
        <authorList>
            <person name="Park S."/>
        </authorList>
    </citation>
    <scope>NUCLEOTIDE SEQUENCE [LARGE SCALE GENOMIC DNA]</scope>
    <source>
        <strain evidence="2 3">DGU5</strain>
    </source>
</reference>
<evidence type="ECO:0000313" key="3">
    <source>
        <dbReference type="Proteomes" id="UP001484535"/>
    </source>
</evidence>
<feature type="domain" description="Microcin J25-processing protein McjB C-terminal" evidence="1">
    <location>
        <begin position="23"/>
        <end position="135"/>
    </location>
</feature>
<accession>A0ABV0CZG7</accession>
<dbReference type="EMBL" id="JBDLBR010000004">
    <property type="protein sequence ID" value="MEN7538001.1"/>
    <property type="molecule type" value="Genomic_DNA"/>
</dbReference>
<gene>
    <name evidence="2" type="ORF">ABDJ38_12535</name>
</gene>